<accession>A0A369V8C1</accession>
<comment type="caution">
    <text evidence="2">The sequence shown here is derived from an EMBL/GenBank/DDBJ whole genome shotgun (WGS) entry which is preliminary data.</text>
</comment>
<evidence type="ECO:0000256" key="1">
    <source>
        <dbReference type="SAM" id="MobiDB-lite"/>
    </source>
</evidence>
<protein>
    <submittedName>
        <fullName evidence="2">Uncharacterized protein</fullName>
    </submittedName>
</protein>
<reference evidence="2 3" key="1">
    <citation type="submission" date="2018-07" db="EMBL/GenBank/DDBJ databases">
        <title>Genome guided investigation of antibiotics producing actinomycetales strain isolated from a Macau mangrove ecosystem.</title>
        <authorList>
            <person name="Hu D."/>
        </authorList>
    </citation>
    <scope>NUCLEOTIDE SEQUENCE [LARGE SCALE GENOMIC DNA]</scope>
    <source>
        <strain evidence="2 3">2297</strain>
    </source>
</reference>
<dbReference type="OrthoDB" id="4288535at2"/>
<dbReference type="EMBL" id="QQBH01000006">
    <property type="protein sequence ID" value="RDD88733.1"/>
    <property type="molecule type" value="Genomic_DNA"/>
</dbReference>
<gene>
    <name evidence="2" type="ORF">DVZ84_12210</name>
</gene>
<evidence type="ECO:0000313" key="2">
    <source>
        <dbReference type="EMBL" id="RDD88733.1"/>
    </source>
</evidence>
<feature type="region of interest" description="Disordered" evidence="1">
    <location>
        <begin position="17"/>
        <end position="66"/>
    </location>
</feature>
<sequence>MLEFLQSCRSVYPACRGVAADHGGRGGRSGDEISPRPHGGSRAPELGAHHGAKPGVDTPKTRHWKD</sequence>
<dbReference type="AlphaFoldDB" id="A0A369V8C1"/>
<proteinExistence type="predicted"/>
<evidence type="ECO:0000313" key="3">
    <source>
        <dbReference type="Proteomes" id="UP000253742"/>
    </source>
</evidence>
<dbReference type="Proteomes" id="UP000253742">
    <property type="component" value="Unassembled WGS sequence"/>
</dbReference>
<name>A0A369V8C1_9ACTN</name>
<feature type="compositionally biased region" description="Basic and acidic residues" evidence="1">
    <location>
        <begin position="22"/>
        <end position="35"/>
    </location>
</feature>
<organism evidence="2 3">
    <name type="scientific">Streptomyces parvulus</name>
    <dbReference type="NCBI Taxonomy" id="146923"/>
    <lineage>
        <taxon>Bacteria</taxon>
        <taxon>Bacillati</taxon>
        <taxon>Actinomycetota</taxon>
        <taxon>Actinomycetes</taxon>
        <taxon>Kitasatosporales</taxon>
        <taxon>Streptomycetaceae</taxon>
        <taxon>Streptomyces</taxon>
    </lineage>
</organism>